<dbReference type="Proteomes" id="UP001303373">
    <property type="component" value="Chromosome 11"/>
</dbReference>
<protein>
    <submittedName>
        <fullName evidence="2">NAD dependent epimerase/dehydratase family protein</fullName>
    </submittedName>
</protein>
<accession>A0AAQ3MCA5</accession>
<dbReference type="Gene3D" id="3.40.50.720">
    <property type="entry name" value="NAD(P)-binding Rossmann-like Domain"/>
    <property type="match status" value="1"/>
</dbReference>
<feature type="domain" description="NAD-dependent epimerase/dehydratase" evidence="1">
    <location>
        <begin position="5"/>
        <end position="214"/>
    </location>
</feature>
<dbReference type="SUPFAM" id="SSF51735">
    <property type="entry name" value="NAD(P)-binding Rossmann-fold domains"/>
    <property type="match status" value="1"/>
</dbReference>
<dbReference type="EMBL" id="CP138590">
    <property type="protein sequence ID" value="WPH03941.1"/>
    <property type="molecule type" value="Genomic_DNA"/>
</dbReference>
<dbReference type="InterPro" id="IPR036291">
    <property type="entry name" value="NAD(P)-bd_dom_sf"/>
</dbReference>
<dbReference type="Pfam" id="PF01370">
    <property type="entry name" value="Epimerase"/>
    <property type="match status" value="1"/>
</dbReference>
<name>A0AAQ3MCA5_9PEZI</name>
<dbReference type="InterPro" id="IPR051783">
    <property type="entry name" value="NAD(P)-dependent_oxidoreduct"/>
</dbReference>
<dbReference type="GO" id="GO:0004029">
    <property type="term" value="F:aldehyde dehydrogenase (NAD+) activity"/>
    <property type="evidence" value="ECO:0007669"/>
    <property type="project" value="TreeGrafter"/>
</dbReference>
<evidence type="ECO:0000259" key="1">
    <source>
        <dbReference type="Pfam" id="PF01370"/>
    </source>
</evidence>
<gene>
    <name evidence="2" type="ORF">R9X50_00682400</name>
</gene>
<evidence type="ECO:0000313" key="3">
    <source>
        <dbReference type="Proteomes" id="UP001303373"/>
    </source>
</evidence>
<evidence type="ECO:0000313" key="2">
    <source>
        <dbReference type="EMBL" id="WPH03941.1"/>
    </source>
</evidence>
<dbReference type="InterPro" id="IPR001509">
    <property type="entry name" value="Epimerase_deHydtase"/>
</dbReference>
<dbReference type="PANTHER" id="PTHR48079:SF6">
    <property type="entry name" value="NAD(P)-BINDING DOMAIN-CONTAINING PROTEIN-RELATED"/>
    <property type="match status" value="1"/>
</dbReference>
<dbReference type="GO" id="GO:0005737">
    <property type="term" value="C:cytoplasm"/>
    <property type="evidence" value="ECO:0007669"/>
    <property type="project" value="TreeGrafter"/>
</dbReference>
<dbReference type="PANTHER" id="PTHR48079">
    <property type="entry name" value="PROTEIN YEEZ"/>
    <property type="match status" value="1"/>
</dbReference>
<proteinExistence type="predicted"/>
<keyword evidence="3" id="KW-1185">Reference proteome</keyword>
<organism evidence="2 3">
    <name type="scientific">Acrodontium crateriforme</name>
    <dbReference type="NCBI Taxonomy" id="150365"/>
    <lineage>
        <taxon>Eukaryota</taxon>
        <taxon>Fungi</taxon>
        <taxon>Dikarya</taxon>
        <taxon>Ascomycota</taxon>
        <taxon>Pezizomycotina</taxon>
        <taxon>Dothideomycetes</taxon>
        <taxon>Dothideomycetidae</taxon>
        <taxon>Mycosphaerellales</taxon>
        <taxon>Teratosphaeriaceae</taxon>
        <taxon>Acrodontium</taxon>
    </lineage>
</organism>
<reference evidence="2 3" key="1">
    <citation type="submission" date="2023-11" db="EMBL/GenBank/DDBJ databases">
        <title>An acidophilic fungus is an integral part of prey digestion in a carnivorous sundew plant.</title>
        <authorList>
            <person name="Tsai I.J."/>
        </authorList>
    </citation>
    <scope>NUCLEOTIDE SEQUENCE [LARGE SCALE GENOMIC DNA]</scope>
    <source>
        <strain evidence="2">169a</strain>
    </source>
</reference>
<dbReference type="AlphaFoldDB" id="A0AAQ3MCA5"/>
<sequence>MPYLLIGEGYTVTGLVRRNEHAEQIKSSRASCVSGDWNNKDTITKQVLKHDIAFHTATADHLPSVEAVLDGVKQPAQRGETTVFIHTSGTIVLDDCAEGKSKSDKVYHDDMRQETDGVPDGAPHREIDLAIVRAQQKLGEQAKIAIMIPPLIYGFNPVHRRLTIYIPTLTRFAIKHGFAAHIGEGLSVESNVHVLDLARAYITLLHHLEESKPKQTLANPYFYC</sequence>